<evidence type="ECO:0000313" key="2">
    <source>
        <dbReference type="EMBL" id="KFB75953.1"/>
    </source>
</evidence>
<keyword evidence="1" id="KW-0732">Signal</keyword>
<dbReference type="Proteomes" id="UP000021315">
    <property type="component" value="Unassembled WGS sequence"/>
</dbReference>
<evidence type="ECO:0008006" key="4">
    <source>
        <dbReference type="Google" id="ProtNLM"/>
    </source>
</evidence>
<gene>
    <name evidence="2" type="ORF">AW06_002970</name>
</gene>
<name>A0A080M436_9PROT</name>
<keyword evidence="3" id="KW-1185">Reference proteome</keyword>
<comment type="caution">
    <text evidence="2">The sequence shown here is derived from an EMBL/GenBank/DDBJ whole genome shotgun (WGS) entry which is preliminary data.</text>
</comment>
<dbReference type="EMBL" id="JDST02000067">
    <property type="protein sequence ID" value="KFB75953.1"/>
    <property type="molecule type" value="Genomic_DNA"/>
</dbReference>
<dbReference type="InterPro" id="IPR025145">
    <property type="entry name" value="DUF4087"/>
</dbReference>
<dbReference type="AlphaFoldDB" id="A0A080M436"/>
<evidence type="ECO:0000313" key="3">
    <source>
        <dbReference type="Proteomes" id="UP000021315"/>
    </source>
</evidence>
<dbReference type="Pfam" id="PF13316">
    <property type="entry name" value="DUF4087"/>
    <property type="match status" value="1"/>
</dbReference>
<feature type="chain" id="PRO_5001751001" description="DUF4087 domain-containing protein" evidence="1">
    <location>
        <begin position="26"/>
        <end position="133"/>
    </location>
</feature>
<dbReference type="STRING" id="1453999.AW06_002970"/>
<organism evidence="2 3">
    <name type="scientific">Candidatus Accumulibacter cognatus</name>
    <dbReference type="NCBI Taxonomy" id="2954383"/>
    <lineage>
        <taxon>Bacteria</taxon>
        <taxon>Pseudomonadati</taxon>
        <taxon>Pseudomonadota</taxon>
        <taxon>Betaproteobacteria</taxon>
        <taxon>Candidatus Accumulibacter</taxon>
    </lineage>
</organism>
<accession>A0A080M436</accession>
<protein>
    <recommendedName>
        <fullName evidence="4">DUF4087 domain-containing protein</fullName>
    </recommendedName>
</protein>
<reference evidence="2" key="1">
    <citation type="submission" date="2014-02" db="EMBL/GenBank/DDBJ databases">
        <title>Expanding our view of genomic diversity in Candidatus Accumulibacter clades.</title>
        <authorList>
            <person name="Skennerton C.T."/>
            <person name="Barr J.J."/>
            <person name="Slater F.R."/>
            <person name="Bond P.L."/>
            <person name="Tyson G.W."/>
        </authorList>
    </citation>
    <scope>NUCLEOTIDE SEQUENCE [LARGE SCALE GENOMIC DNA]</scope>
</reference>
<sequence length="133" mass="14538">MKSMAKSRSRSLLVAFAVFLLSAIAETGATEAPAGKPVFRCGWFDNPTPGNAWLTDRDAQWIIGTQGGHQAEGDWPEFQPGEWISTNRSYGYGCACMSVIADTSLHEIQRIVSAKSRPLSACKKDPTLARRHP</sequence>
<evidence type="ECO:0000256" key="1">
    <source>
        <dbReference type="SAM" id="SignalP"/>
    </source>
</evidence>
<proteinExistence type="predicted"/>
<feature type="signal peptide" evidence="1">
    <location>
        <begin position="1"/>
        <end position="25"/>
    </location>
</feature>